<dbReference type="PANTHER" id="PTHR30093">
    <property type="entry name" value="GENERAL SECRETION PATHWAY PROTEIN G"/>
    <property type="match status" value="1"/>
</dbReference>
<reference evidence="7 8" key="1">
    <citation type="journal article" date="2016" name="Nat. Commun.">
        <title>Thousands of microbial genomes shed light on interconnected biogeochemical processes in an aquifer system.</title>
        <authorList>
            <person name="Anantharaman K."/>
            <person name="Brown C.T."/>
            <person name="Hug L.A."/>
            <person name="Sharon I."/>
            <person name="Castelle C.J."/>
            <person name="Probst A.J."/>
            <person name="Thomas B.C."/>
            <person name="Singh A."/>
            <person name="Wilkins M.J."/>
            <person name="Karaoz U."/>
            <person name="Brodie E.L."/>
            <person name="Williams K.H."/>
            <person name="Hubbard S.S."/>
            <person name="Banfield J.F."/>
        </authorList>
    </citation>
    <scope>NUCLEOTIDE SEQUENCE [LARGE SCALE GENOMIC DNA]</scope>
</reference>
<dbReference type="GO" id="GO:0016020">
    <property type="term" value="C:membrane"/>
    <property type="evidence" value="ECO:0007669"/>
    <property type="project" value="UniProtKB-SubCell"/>
</dbReference>
<sequence>MKKISFKKGFTSACRRRDGFTLIELLVVVAIIGILASVVLASLNSARTKGADAAVKSSMANSRAQAELFYDTGQTYAGVCAVGATTINAILAGAVKQSADADQVVGDDAAATATVAVCNDSAAAWASEMPLKGGSFFCVDSSGKSQVNTAVGLAAAADYAC</sequence>
<keyword evidence="5 6" id="KW-0472">Membrane</keyword>
<feature type="transmembrane region" description="Helical" evidence="6">
    <location>
        <begin position="21"/>
        <end position="43"/>
    </location>
</feature>
<keyword evidence="2" id="KW-0488">Methylation</keyword>
<accession>A0A1F6W7X0</accession>
<dbReference type="EMBL" id="MFUA01000002">
    <property type="protein sequence ID" value="OGI77775.1"/>
    <property type="molecule type" value="Genomic_DNA"/>
</dbReference>
<evidence type="ECO:0000313" key="8">
    <source>
        <dbReference type="Proteomes" id="UP000178374"/>
    </source>
</evidence>
<dbReference type="Gene3D" id="3.30.700.10">
    <property type="entry name" value="Glycoprotein, Type 4 Pilin"/>
    <property type="match status" value="1"/>
</dbReference>
<dbReference type="Proteomes" id="UP000178374">
    <property type="component" value="Unassembled WGS sequence"/>
</dbReference>
<protein>
    <recommendedName>
        <fullName evidence="9">Type II secretion system protein GspG C-terminal domain-containing protein</fullName>
    </recommendedName>
</protein>
<dbReference type="InterPro" id="IPR012902">
    <property type="entry name" value="N_methyl_site"/>
</dbReference>
<dbReference type="PRINTS" id="PR00885">
    <property type="entry name" value="BCTERIALGSPH"/>
</dbReference>
<dbReference type="AlphaFoldDB" id="A0A1F6W7X0"/>
<dbReference type="InterPro" id="IPR002416">
    <property type="entry name" value="T2SS_protein-GspH"/>
</dbReference>
<dbReference type="PANTHER" id="PTHR30093:SF44">
    <property type="entry name" value="TYPE II SECRETION SYSTEM CORE PROTEIN G"/>
    <property type="match status" value="1"/>
</dbReference>
<dbReference type="STRING" id="1801750.A3B85_03375"/>
<evidence type="ECO:0000256" key="1">
    <source>
        <dbReference type="ARBA" id="ARBA00004167"/>
    </source>
</evidence>
<keyword evidence="4 6" id="KW-1133">Transmembrane helix</keyword>
<evidence type="ECO:0000256" key="4">
    <source>
        <dbReference type="ARBA" id="ARBA00022989"/>
    </source>
</evidence>
<comment type="subcellular location">
    <subcellularLocation>
        <location evidence="1">Membrane</location>
        <topology evidence="1">Single-pass membrane protein</topology>
    </subcellularLocation>
</comment>
<gene>
    <name evidence="7" type="ORF">A3B85_03375</name>
</gene>
<dbReference type="GO" id="GO:0015628">
    <property type="term" value="P:protein secretion by the type II secretion system"/>
    <property type="evidence" value="ECO:0007669"/>
    <property type="project" value="InterPro"/>
</dbReference>
<dbReference type="InterPro" id="IPR045584">
    <property type="entry name" value="Pilin-like"/>
</dbReference>
<evidence type="ECO:0008006" key="9">
    <source>
        <dbReference type="Google" id="ProtNLM"/>
    </source>
</evidence>
<evidence type="ECO:0000256" key="2">
    <source>
        <dbReference type="ARBA" id="ARBA00022481"/>
    </source>
</evidence>
<evidence type="ECO:0000313" key="7">
    <source>
        <dbReference type="EMBL" id="OGI77775.1"/>
    </source>
</evidence>
<dbReference type="GO" id="GO:0015627">
    <property type="term" value="C:type II protein secretion system complex"/>
    <property type="evidence" value="ECO:0007669"/>
    <property type="project" value="InterPro"/>
</dbReference>
<proteinExistence type="predicted"/>
<evidence type="ECO:0000256" key="5">
    <source>
        <dbReference type="ARBA" id="ARBA00023136"/>
    </source>
</evidence>
<evidence type="ECO:0000256" key="3">
    <source>
        <dbReference type="ARBA" id="ARBA00022692"/>
    </source>
</evidence>
<dbReference type="NCBIfam" id="TIGR02532">
    <property type="entry name" value="IV_pilin_GFxxxE"/>
    <property type="match status" value="1"/>
</dbReference>
<comment type="caution">
    <text evidence="7">The sequence shown here is derived from an EMBL/GenBank/DDBJ whole genome shotgun (WGS) entry which is preliminary data.</text>
</comment>
<dbReference type="SUPFAM" id="SSF54523">
    <property type="entry name" value="Pili subunits"/>
    <property type="match status" value="1"/>
</dbReference>
<organism evidence="7 8">
    <name type="scientific">Candidatus Nomurabacteria bacterium RIFCSPHIGHO2_02_FULL_37_13</name>
    <dbReference type="NCBI Taxonomy" id="1801750"/>
    <lineage>
        <taxon>Bacteria</taxon>
        <taxon>Candidatus Nomuraibacteriota</taxon>
    </lineage>
</organism>
<dbReference type="Pfam" id="PF07963">
    <property type="entry name" value="N_methyl"/>
    <property type="match status" value="1"/>
</dbReference>
<name>A0A1F6W7X0_9BACT</name>
<keyword evidence="3 6" id="KW-0812">Transmembrane</keyword>
<evidence type="ECO:0000256" key="6">
    <source>
        <dbReference type="SAM" id="Phobius"/>
    </source>
</evidence>